<dbReference type="WBParaSite" id="SMUV_0000991401-mRNA-1">
    <property type="protein sequence ID" value="SMUV_0000991401-mRNA-1"/>
    <property type="gene ID" value="SMUV_0000991401"/>
</dbReference>
<protein>
    <submittedName>
        <fullName evidence="2">Chromosome 1 open reading frame 141</fullName>
    </submittedName>
</protein>
<accession>A0A0N5AY77</accession>
<proteinExistence type="predicted"/>
<organism evidence="1 2">
    <name type="scientific">Syphacia muris</name>
    <dbReference type="NCBI Taxonomy" id="451379"/>
    <lineage>
        <taxon>Eukaryota</taxon>
        <taxon>Metazoa</taxon>
        <taxon>Ecdysozoa</taxon>
        <taxon>Nematoda</taxon>
        <taxon>Chromadorea</taxon>
        <taxon>Rhabditida</taxon>
        <taxon>Spirurina</taxon>
        <taxon>Oxyuridomorpha</taxon>
        <taxon>Oxyuroidea</taxon>
        <taxon>Oxyuridae</taxon>
        <taxon>Syphacia</taxon>
    </lineage>
</organism>
<dbReference type="Proteomes" id="UP000046393">
    <property type="component" value="Unplaced"/>
</dbReference>
<evidence type="ECO:0000313" key="2">
    <source>
        <dbReference type="WBParaSite" id="SMUV_0000991401-mRNA-1"/>
    </source>
</evidence>
<sequence>MKKRCLVCGRSDPSGIPINGKMPKKLHKLFMPLDKILAQTFRKLNFLINFRLSQSEVVVEQLKKRMAEPLSGRLQCSKSKLSTTKEDYAFRDSRRLKDGNDASIKKHFLPSKNNQLNAQELSGGEEQNNMKESALSSAATRQCNSTTVQELSEENNEPLDLSLPRKRPVVNSKCSKVLSVKSSLNLAKHSQADNFLQSYQKFFFQDISSC</sequence>
<name>A0A0N5AY77_9BILA</name>
<dbReference type="AlphaFoldDB" id="A0A0N5AY77"/>
<keyword evidence="1" id="KW-1185">Reference proteome</keyword>
<evidence type="ECO:0000313" key="1">
    <source>
        <dbReference type="Proteomes" id="UP000046393"/>
    </source>
</evidence>
<reference evidence="2" key="1">
    <citation type="submission" date="2017-02" db="UniProtKB">
        <authorList>
            <consortium name="WormBaseParasite"/>
        </authorList>
    </citation>
    <scope>IDENTIFICATION</scope>
</reference>